<dbReference type="EMBL" id="UFXZ01000001">
    <property type="protein sequence ID" value="STC88586.1"/>
    <property type="molecule type" value="Genomic_DNA"/>
</dbReference>
<evidence type="ECO:0000313" key="3">
    <source>
        <dbReference type="EMBL" id="STC88586.1"/>
    </source>
</evidence>
<dbReference type="Proteomes" id="UP000255248">
    <property type="component" value="Unassembled WGS sequence"/>
</dbReference>
<dbReference type="InterPro" id="IPR004356">
    <property type="entry name" value="Adhesin_operon_reg_prot"/>
</dbReference>
<dbReference type="GO" id="GO:0006355">
    <property type="term" value="P:regulation of DNA-templated transcription"/>
    <property type="evidence" value="ECO:0007669"/>
    <property type="project" value="InterPro"/>
</dbReference>
<keyword evidence="2" id="KW-0804">Transcription</keyword>
<accession>A0A376DFL8</accession>
<evidence type="ECO:0000256" key="1">
    <source>
        <dbReference type="ARBA" id="ARBA00023015"/>
    </source>
</evidence>
<organism evidence="3 4">
    <name type="scientific">Edwardsiella hoshinae</name>
    <dbReference type="NCBI Taxonomy" id="93378"/>
    <lineage>
        <taxon>Bacteria</taxon>
        <taxon>Pseudomonadati</taxon>
        <taxon>Pseudomonadota</taxon>
        <taxon>Gammaproteobacteria</taxon>
        <taxon>Enterobacterales</taxon>
        <taxon>Hafniaceae</taxon>
        <taxon>Edwardsiella</taxon>
    </lineage>
</organism>
<dbReference type="Pfam" id="PF03333">
    <property type="entry name" value="PapB"/>
    <property type="match status" value="1"/>
</dbReference>
<dbReference type="PRINTS" id="PR01554">
    <property type="entry name" value="FIMREGULATRY"/>
</dbReference>
<protein>
    <submittedName>
        <fullName evidence="3">Major pilu subunit operon regulatory protein papB</fullName>
    </submittedName>
</protein>
<dbReference type="RefSeq" id="WP_024524965.1">
    <property type="nucleotide sequence ID" value="NZ_CP016043.1"/>
</dbReference>
<dbReference type="Gene3D" id="1.10.10.2690">
    <property type="match status" value="1"/>
</dbReference>
<gene>
    <name evidence="3" type="primary">papB_2</name>
    <name evidence="3" type="ORF">NCTC12121_01850</name>
</gene>
<keyword evidence="1" id="KW-0805">Transcription regulation</keyword>
<name>A0A376DFL8_9GAMM</name>
<dbReference type="STRING" id="93378.A9798_09010"/>
<proteinExistence type="predicted"/>
<evidence type="ECO:0000256" key="2">
    <source>
        <dbReference type="ARBA" id="ARBA00023163"/>
    </source>
</evidence>
<reference evidence="3 4" key="1">
    <citation type="submission" date="2018-06" db="EMBL/GenBank/DDBJ databases">
        <authorList>
            <consortium name="Pathogen Informatics"/>
            <person name="Doyle S."/>
        </authorList>
    </citation>
    <scope>NUCLEOTIDE SEQUENCE [LARGE SCALE GENOMIC DNA]</scope>
    <source>
        <strain evidence="3 4">NCTC12121</strain>
    </source>
</reference>
<evidence type="ECO:0000313" key="4">
    <source>
        <dbReference type="Proteomes" id="UP000255248"/>
    </source>
</evidence>
<sequence>MGMTTPATNPEMKQGLFEARYRALMPDNMTEEQFWLLIEISPMHSERIVLALRDYLLYGHSRKAVCERHGVNNGYLSTCMGRLFHTSHLVAKLAPYYQQEYSNAK</sequence>
<dbReference type="AlphaFoldDB" id="A0A376DFL8"/>
<dbReference type="InterPro" id="IPR053721">
    <property type="entry name" value="Fimbrial_Adhesin_Reg"/>
</dbReference>